<accession>A0A9W6SH77</accession>
<dbReference type="GO" id="GO:0016020">
    <property type="term" value="C:membrane"/>
    <property type="evidence" value="ECO:0007669"/>
    <property type="project" value="UniProtKB-SubCell"/>
</dbReference>
<reference evidence="7" key="1">
    <citation type="submission" date="2023-03" db="EMBL/GenBank/DDBJ databases">
        <title>Actinorhabdospora filicis NBRC 111898.</title>
        <authorList>
            <person name="Ichikawa N."/>
            <person name="Sato H."/>
            <person name="Tonouchi N."/>
        </authorList>
    </citation>
    <scope>NUCLEOTIDE SEQUENCE</scope>
    <source>
        <strain evidence="7">NBRC 111898</strain>
    </source>
</reference>
<evidence type="ECO:0000256" key="6">
    <source>
        <dbReference type="SAM" id="Phobius"/>
    </source>
</evidence>
<dbReference type="GO" id="GO:0055085">
    <property type="term" value="P:transmembrane transport"/>
    <property type="evidence" value="ECO:0007669"/>
    <property type="project" value="InterPro"/>
</dbReference>
<feature type="transmembrane region" description="Helical" evidence="6">
    <location>
        <begin position="130"/>
        <end position="149"/>
    </location>
</feature>
<gene>
    <name evidence="7" type="ORF">Afil01_01980</name>
</gene>
<feature type="transmembrane region" description="Helical" evidence="6">
    <location>
        <begin position="242"/>
        <end position="262"/>
    </location>
</feature>
<evidence type="ECO:0000313" key="8">
    <source>
        <dbReference type="Proteomes" id="UP001165079"/>
    </source>
</evidence>
<feature type="transmembrane region" description="Helical" evidence="6">
    <location>
        <begin position="436"/>
        <end position="453"/>
    </location>
</feature>
<organism evidence="7 8">
    <name type="scientific">Actinorhabdospora filicis</name>
    <dbReference type="NCBI Taxonomy" id="1785913"/>
    <lineage>
        <taxon>Bacteria</taxon>
        <taxon>Bacillati</taxon>
        <taxon>Actinomycetota</taxon>
        <taxon>Actinomycetes</taxon>
        <taxon>Micromonosporales</taxon>
        <taxon>Micromonosporaceae</taxon>
        <taxon>Actinorhabdospora</taxon>
    </lineage>
</organism>
<dbReference type="Proteomes" id="UP001165079">
    <property type="component" value="Unassembled WGS sequence"/>
</dbReference>
<comment type="subcellular location">
    <subcellularLocation>
        <location evidence="1">Cell membrane</location>
        <topology evidence="1">Multi-pass membrane protein</topology>
    </subcellularLocation>
</comment>
<sequence length="481" mass="50777">MTSPEGIERFGYRQELRRTVGFADMLFYGLIFMVPIAPFGIFGSVFTASGGMVALAYTIGMVAMVFTAWSYSQMVQAFPMAGSVYSYAGRGIAPAVGFLAGWAILLDYILVPSLLYVIAAVAMNSIVTSVPVWAWLVGFLLLNTIVNMLGIKLTMGVTRLLLIGELIVLAIFIVLGVKGLIDGRGQGFSWDAFYNSDTFTWGVAFGAASTAVLSFLGFDGISMLAEENKGTAKQIGRAMAGALGLAGVLFIAQTWVASMYVAPETAKALFDGADGSNAFYDAAALAANGKWLATVTAAATAIAWGFADSLVAQVATSRLLYAMSRDRQLPKFLSKVSVKQGVPTNSILVVSGISLGVGLWAVLDEAALGDHITLLGNTVNFGAMLAFLALHVSVIWHFVVRNKSRNIFGHVVMPVIGIAILVGVVINANLVAQKVGLAWLGLGVLVLILLYVMKRGPKFPATVSGPTGEPDKAPAFSGTNQ</sequence>
<dbReference type="RefSeq" id="WP_285660627.1">
    <property type="nucleotide sequence ID" value="NZ_BSTX01000001.1"/>
</dbReference>
<keyword evidence="4 6" id="KW-1133">Transmembrane helix</keyword>
<keyword evidence="2" id="KW-1003">Cell membrane</keyword>
<keyword evidence="5 6" id="KW-0472">Membrane</keyword>
<evidence type="ECO:0000313" key="7">
    <source>
        <dbReference type="EMBL" id="GLZ75391.1"/>
    </source>
</evidence>
<dbReference type="Gene3D" id="1.20.1740.10">
    <property type="entry name" value="Amino acid/polyamine transporter I"/>
    <property type="match status" value="1"/>
</dbReference>
<feature type="transmembrane region" description="Helical" evidence="6">
    <location>
        <begin position="407"/>
        <end position="430"/>
    </location>
</feature>
<comment type="caution">
    <text evidence="7">The sequence shown here is derived from an EMBL/GenBank/DDBJ whole genome shotgun (WGS) entry which is preliminary data.</text>
</comment>
<protein>
    <submittedName>
        <fullName evidence="7">Porin</fullName>
    </submittedName>
</protein>
<evidence type="ECO:0000256" key="2">
    <source>
        <dbReference type="ARBA" id="ARBA00022475"/>
    </source>
</evidence>
<feature type="transmembrane region" description="Helical" evidence="6">
    <location>
        <begin position="381"/>
        <end position="400"/>
    </location>
</feature>
<feature type="transmembrane region" description="Helical" evidence="6">
    <location>
        <begin position="21"/>
        <end position="46"/>
    </location>
</feature>
<dbReference type="Pfam" id="PF13520">
    <property type="entry name" value="AA_permease_2"/>
    <property type="match status" value="1"/>
</dbReference>
<feature type="transmembrane region" description="Helical" evidence="6">
    <location>
        <begin position="201"/>
        <end position="221"/>
    </location>
</feature>
<evidence type="ECO:0000256" key="4">
    <source>
        <dbReference type="ARBA" id="ARBA00022989"/>
    </source>
</evidence>
<proteinExistence type="predicted"/>
<dbReference type="AlphaFoldDB" id="A0A9W6SH77"/>
<feature type="transmembrane region" description="Helical" evidence="6">
    <location>
        <begin position="92"/>
        <end position="118"/>
    </location>
</feature>
<feature type="transmembrane region" description="Helical" evidence="6">
    <location>
        <begin position="342"/>
        <end position="361"/>
    </location>
</feature>
<feature type="transmembrane region" description="Helical" evidence="6">
    <location>
        <begin position="52"/>
        <end position="71"/>
    </location>
</feature>
<dbReference type="EMBL" id="BSTX01000001">
    <property type="protein sequence ID" value="GLZ75391.1"/>
    <property type="molecule type" value="Genomic_DNA"/>
</dbReference>
<keyword evidence="8" id="KW-1185">Reference proteome</keyword>
<dbReference type="InterPro" id="IPR050367">
    <property type="entry name" value="APC_superfamily"/>
</dbReference>
<feature type="transmembrane region" description="Helical" evidence="6">
    <location>
        <begin position="161"/>
        <end position="181"/>
    </location>
</feature>
<feature type="transmembrane region" description="Helical" evidence="6">
    <location>
        <begin position="301"/>
        <end position="321"/>
    </location>
</feature>
<evidence type="ECO:0000256" key="1">
    <source>
        <dbReference type="ARBA" id="ARBA00004651"/>
    </source>
</evidence>
<dbReference type="InterPro" id="IPR002293">
    <property type="entry name" value="AA/rel_permease1"/>
</dbReference>
<name>A0A9W6SH77_9ACTN</name>
<dbReference type="PANTHER" id="PTHR42770:SF16">
    <property type="entry name" value="AMINO ACID PERMEASE"/>
    <property type="match status" value="1"/>
</dbReference>
<dbReference type="PIRSF" id="PIRSF006060">
    <property type="entry name" value="AA_transporter"/>
    <property type="match status" value="1"/>
</dbReference>
<evidence type="ECO:0000256" key="3">
    <source>
        <dbReference type="ARBA" id="ARBA00022692"/>
    </source>
</evidence>
<dbReference type="PANTHER" id="PTHR42770">
    <property type="entry name" value="AMINO ACID TRANSPORTER-RELATED"/>
    <property type="match status" value="1"/>
</dbReference>
<evidence type="ECO:0000256" key="5">
    <source>
        <dbReference type="ARBA" id="ARBA00023136"/>
    </source>
</evidence>
<keyword evidence="3 6" id="KW-0812">Transmembrane</keyword>